<reference evidence="2" key="1">
    <citation type="submission" date="2010-02" db="EMBL/GenBank/DDBJ databases">
        <title>Sequencing and annotation of the Blastocystis hominis genome.</title>
        <authorList>
            <person name="Wincker P."/>
        </authorList>
    </citation>
    <scope>NUCLEOTIDE SEQUENCE</scope>
    <source>
        <strain evidence="2">Singapore isolate B</strain>
    </source>
</reference>
<dbReference type="EMBL" id="FN668650">
    <property type="protein sequence ID" value="CBK22722.2"/>
    <property type="molecule type" value="Genomic_DNA"/>
</dbReference>
<dbReference type="GeneID" id="24919943"/>
<dbReference type="Proteomes" id="UP000008312">
    <property type="component" value="Unassembled WGS sequence"/>
</dbReference>
<evidence type="ECO:0000313" key="3">
    <source>
        <dbReference type="Proteomes" id="UP000008312"/>
    </source>
</evidence>
<name>D8M2Z9_BLAHO</name>
<dbReference type="AlphaFoldDB" id="D8M2Z9"/>
<evidence type="ECO:0000313" key="2">
    <source>
        <dbReference type="EMBL" id="CBK22722.2"/>
    </source>
</evidence>
<evidence type="ECO:0000256" key="1">
    <source>
        <dbReference type="SAM" id="Coils"/>
    </source>
</evidence>
<protein>
    <submittedName>
        <fullName evidence="2">Uncharacterized protein</fullName>
    </submittedName>
</protein>
<proteinExistence type="predicted"/>
<keyword evidence="1" id="KW-0175">Coiled coil</keyword>
<organism evidence="2">
    <name type="scientific">Blastocystis hominis</name>
    <dbReference type="NCBI Taxonomy" id="12968"/>
    <lineage>
        <taxon>Eukaryota</taxon>
        <taxon>Sar</taxon>
        <taxon>Stramenopiles</taxon>
        <taxon>Bigyra</taxon>
        <taxon>Opalozoa</taxon>
        <taxon>Opalinata</taxon>
        <taxon>Blastocystidae</taxon>
        <taxon>Blastocystis</taxon>
    </lineage>
</organism>
<keyword evidence="3" id="KW-1185">Reference proteome</keyword>
<accession>D8M2Z9</accession>
<gene>
    <name evidence="2" type="ORF">GSBLH_T00002803001</name>
</gene>
<dbReference type="InParanoid" id="D8M2Z9"/>
<dbReference type="RefSeq" id="XP_012896770.1">
    <property type="nucleotide sequence ID" value="XM_013041316.1"/>
</dbReference>
<sequence length="189" mass="21514">MNAQILKSNKYLNQLISFPDISFILENLIVPTSVVFTWNRISLLLKGMAYESFDWQNVSGCDVDGEFFVQKEDISNLMLSTTTDGEFSTANLIHGYSFNPLPENSYFLLSTLSEDYDNYEAEKNREESKLDFLLNSHQNFAAAEIGISRKNRPILSRIRQPSVVQVKADDAIIEVEEEVIEEEGNDLSL</sequence>
<feature type="coiled-coil region" evidence="1">
    <location>
        <begin position="109"/>
        <end position="136"/>
    </location>
</feature>